<evidence type="ECO:0000256" key="1">
    <source>
        <dbReference type="SAM" id="MobiDB-lite"/>
    </source>
</evidence>
<dbReference type="Proteomes" id="UP000616724">
    <property type="component" value="Unassembled WGS sequence"/>
</dbReference>
<feature type="region of interest" description="Disordered" evidence="1">
    <location>
        <begin position="1"/>
        <end position="36"/>
    </location>
</feature>
<proteinExistence type="predicted"/>
<comment type="caution">
    <text evidence="2">The sequence shown here is derived from an EMBL/GenBank/DDBJ whole genome shotgun (WGS) entry which is preliminary data.</text>
</comment>
<dbReference type="AlphaFoldDB" id="A0A8J3RU36"/>
<dbReference type="GO" id="GO:0020037">
    <property type="term" value="F:heme binding"/>
    <property type="evidence" value="ECO:0007669"/>
    <property type="project" value="InterPro"/>
</dbReference>
<accession>A0A8J3RU36</accession>
<evidence type="ECO:0008006" key="4">
    <source>
        <dbReference type="Google" id="ProtNLM"/>
    </source>
</evidence>
<name>A0A8J3RU36_9ACTN</name>
<evidence type="ECO:0000313" key="2">
    <source>
        <dbReference type="EMBL" id="GIH80211.1"/>
    </source>
</evidence>
<sequence>MASSSPHPVPGPHPVPAPQPVSSPRPPSAPGRAAAPRRGGILYTLARGVAVLRRGRALHTRGRSFLATFRVIDHPDIYLGIPVLDEPGEHEVPVRLSKGASLPGRLPDALGLAIRLPCDSAPRGSLDLLLTTTGWPRSVPFPSTGFTSGVFSTLVSYRHAAGRLRFLAVSADRGRAVSPDPGGLVPAVEAAPLRYALGIEGFHHRPLAFLSVHTPLPEAEEMAFDPVVNSHPALQLHGPLRWARAVGYAGSRLGRGHSGHADSHPGREHPGYTDSQRGHPGREPSQLGRERTNTERR</sequence>
<gene>
    <name evidence="2" type="ORF">Plo01_66400</name>
</gene>
<feature type="compositionally biased region" description="Basic and acidic residues" evidence="1">
    <location>
        <begin position="259"/>
        <end position="297"/>
    </location>
</feature>
<protein>
    <recommendedName>
        <fullName evidence="4">Phosphodiesterase</fullName>
    </recommendedName>
</protein>
<dbReference type="InterPro" id="IPR020835">
    <property type="entry name" value="Catalase_sf"/>
</dbReference>
<dbReference type="EMBL" id="BOOH01000057">
    <property type="protein sequence ID" value="GIH80211.1"/>
    <property type="molecule type" value="Genomic_DNA"/>
</dbReference>
<feature type="compositionally biased region" description="Pro residues" evidence="1">
    <location>
        <begin position="7"/>
        <end position="29"/>
    </location>
</feature>
<reference evidence="2 3" key="1">
    <citation type="submission" date="2021-01" db="EMBL/GenBank/DDBJ databases">
        <title>Whole genome shotgun sequence of Planobispora longispora NBRC 13918.</title>
        <authorList>
            <person name="Komaki H."/>
            <person name="Tamura T."/>
        </authorList>
    </citation>
    <scope>NUCLEOTIDE SEQUENCE [LARGE SCALE GENOMIC DNA]</scope>
    <source>
        <strain evidence="2 3">NBRC 13918</strain>
    </source>
</reference>
<dbReference type="SUPFAM" id="SSF56634">
    <property type="entry name" value="Heme-dependent catalase-like"/>
    <property type="match status" value="1"/>
</dbReference>
<keyword evidence="3" id="KW-1185">Reference proteome</keyword>
<evidence type="ECO:0000313" key="3">
    <source>
        <dbReference type="Proteomes" id="UP000616724"/>
    </source>
</evidence>
<organism evidence="2 3">
    <name type="scientific">Planobispora longispora</name>
    <dbReference type="NCBI Taxonomy" id="28887"/>
    <lineage>
        <taxon>Bacteria</taxon>
        <taxon>Bacillati</taxon>
        <taxon>Actinomycetota</taxon>
        <taxon>Actinomycetes</taxon>
        <taxon>Streptosporangiales</taxon>
        <taxon>Streptosporangiaceae</taxon>
        <taxon>Planobispora</taxon>
    </lineage>
</organism>
<feature type="region of interest" description="Disordered" evidence="1">
    <location>
        <begin position="253"/>
        <end position="297"/>
    </location>
</feature>
<dbReference type="RefSeq" id="WP_203894653.1">
    <property type="nucleotide sequence ID" value="NZ_BOOH01000057.1"/>
</dbReference>